<dbReference type="PANTHER" id="PTHR33121">
    <property type="entry name" value="CYCLIC DI-GMP PHOSPHODIESTERASE PDEF"/>
    <property type="match status" value="1"/>
</dbReference>
<feature type="transmembrane region" description="Helical" evidence="1">
    <location>
        <begin position="12"/>
        <end position="33"/>
    </location>
</feature>
<comment type="caution">
    <text evidence="4">The sequence shown here is derived from an EMBL/GenBank/DDBJ whole genome shotgun (WGS) entry which is preliminary data.</text>
</comment>
<dbReference type="Proteomes" id="UP000566711">
    <property type="component" value="Unassembled WGS sequence"/>
</dbReference>
<feature type="transmembrane region" description="Helical" evidence="1">
    <location>
        <begin position="45"/>
        <end position="67"/>
    </location>
</feature>
<dbReference type="EMBL" id="JACEZS010000010">
    <property type="protein sequence ID" value="MBA5606327.1"/>
    <property type="molecule type" value="Genomic_DNA"/>
</dbReference>
<feature type="transmembrane region" description="Helical" evidence="1">
    <location>
        <begin position="142"/>
        <end position="161"/>
    </location>
</feature>
<feature type="transmembrane region" description="Helical" evidence="1">
    <location>
        <begin position="111"/>
        <end position="130"/>
    </location>
</feature>
<dbReference type="GO" id="GO:0071111">
    <property type="term" value="F:cyclic-guanylate-specific phosphodiesterase activity"/>
    <property type="evidence" value="ECO:0007669"/>
    <property type="project" value="InterPro"/>
</dbReference>
<keyword evidence="1" id="KW-1133">Transmembrane helix</keyword>
<dbReference type="InterPro" id="IPR029787">
    <property type="entry name" value="Nucleotide_cyclase"/>
</dbReference>
<dbReference type="PROSITE" id="PS50887">
    <property type="entry name" value="GGDEF"/>
    <property type="match status" value="1"/>
</dbReference>
<accession>A0A7W2EIC2</accession>
<keyword evidence="5" id="KW-1185">Reference proteome</keyword>
<sequence length="429" mass="45731">MDSIGFLFSRHSPVTVLGAWLVAVYCWWGVLAMGGQVSQARERKALLWQGLRAVFLGFGTWAFHFIGMLGWQPGVTLSFGARQTLLSLLVSMLAAWPLLGAMRRGATAGEAWPGVLAYCAGLSVMHYMGIYAADTVPGIRWAPGWIALSTLLALVLAICTLDMKRWINGAAPSERLGRRSLTALLLGSLLFAVHFTSVAGATYSAGTICVTPGSLGGEQLAILVAFATTIIFSSTMWFSVSDARLETQLQQQALALQTRSDILEQSLRKDGETDLPNRLALEQALQRAAGHESVMLTVFCIELEGYQVIADSWGQETATALARELAQRLRGELEAARILARTGDAQFIAVMTGDMPTTTLAQTASRIVAALRRPFGNEGLAVSLGCRIGVSTGSPAGGAVCAAGAGAQRRRVRDAGRPAVERLQGAHAK</sequence>
<dbReference type="PANTHER" id="PTHR33121:SF70">
    <property type="entry name" value="SIGNALING PROTEIN YKOW"/>
    <property type="match status" value="1"/>
</dbReference>
<organism evidence="4 5">
    <name type="scientific">Rugamonas fusca</name>
    <dbReference type="NCBI Taxonomy" id="2758568"/>
    <lineage>
        <taxon>Bacteria</taxon>
        <taxon>Pseudomonadati</taxon>
        <taxon>Pseudomonadota</taxon>
        <taxon>Betaproteobacteria</taxon>
        <taxon>Burkholderiales</taxon>
        <taxon>Oxalobacteraceae</taxon>
        <taxon>Telluria group</taxon>
        <taxon>Rugamonas</taxon>
    </lineage>
</organism>
<feature type="domain" description="MHYT" evidence="3">
    <location>
        <begin position="11"/>
        <end position="204"/>
    </location>
</feature>
<dbReference type="InterPro" id="IPR000160">
    <property type="entry name" value="GGDEF_dom"/>
</dbReference>
<dbReference type="Pfam" id="PF03707">
    <property type="entry name" value="MHYT"/>
    <property type="match status" value="2"/>
</dbReference>
<dbReference type="InterPro" id="IPR005330">
    <property type="entry name" value="MHYT_dom"/>
</dbReference>
<dbReference type="InterPro" id="IPR050706">
    <property type="entry name" value="Cyclic-di-GMP_PDE-like"/>
</dbReference>
<evidence type="ECO:0000313" key="4">
    <source>
        <dbReference type="EMBL" id="MBA5606327.1"/>
    </source>
</evidence>
<gene>
    <name evidence="4" type="ORF">H3H36_13300</name>
</gene>
<dbReference type="PROSITE" id="PS50924">
    <property type="entry name" value="MHYT"/>
    <property type="match status" value="1"/>
</dbReference>
<feature type="transmembrane region" description="Helical" evidence="1">
    <location>
        <begin position="220"/>
        <end position="240"/>
    </location>
</feature>
<evidence type="ECO:0000256" key="1">
    <source>
        <dbReference type="PROSITE-ProRule" id="PRU00244"/>
    </source>
</evidence>
<dbReference type="InterPro" id="IPR043128">
    <property type="entry name" value="Rev_trsase/Diguanyl_cyclase"/>
</dbReference>
<dbReference type="SMART" id="SM00267">
    <property type="entry name" value="GGDEF"/>
    <property type="match status" value="1"/>
</dbReference>
<dbReference type="Gene3D" id="3.30.70.270">
    <property type="match status" value="1"/>
</dbReference>
<reference evidence="4 5" key="1">
    <citation type="submission" date="2020-07" db="EMBL/GenBank/DDBJ databases">
        <title>Novel species isolated from subtropical streams in China.</title>
        <authorList>
            <person name="Lu H."/>
        </authorList>
    </citation>
    <scope>NUCLEOTIDE SEQUENCE [LARGE SCALE GENOMIC DNA]</scope>
    <source>
        <strain evidence="4 5">FT3S</strain>
    </source>
</reference>
<keyword evidence="1" id="KW-0472">Membrane</keyword>
<keyword evidence="1" id="KW-0812">Transmembrane</keyword>
<protein>
    <submittedName>
        <fullName evidence="4">Diguanylate cyclase</fullName>
    </submittedName>
</protein>
<dbReference type="SUPFAM" id="SSF55073">
    <property type="entry name" value="Nucleotide cyclase"/>
    <property type="match status" value="1"/>
</dbReference>
<feature type="transmembrane region" description="Helical" evidence="1">
    <location>
        <begin position="181"/>
        <end position="200"/>
    </location>
</feature>
<dbReference type="GO" id="GO:0016020">
    <property type="term" value="C:membrane"/>
    <property type="evidence" value="ECO:0007669"/>
    <property type="project" value="UniProtKB-UniRule"/>
</dbReference>
<dbReference type="Pfam" id="PF00990">
    <property type="entry name" value="GGDEF"/>
    <property type="match status" value="1"/>
</dbReference>
<feature type="domain" description="GGDEF" evidence="2">
    <location>
        <begin position="294"/>
        <end position="425"/>
    </location>
</feature>
<feature type="transmembrane region" description="Helical" evidence="1">
    <location>
        <begin position="79"/>
        <end position="99"/>
    </location>
</feature>
<dbReference type="AlphaFoldDB" id="A0A7W2EIC2"/>
<evidence type="ECO:0000313" key="5">
    <source>
        <dbReference type="Proteomes" id="UP000566711"/>
    </source>
</evidence>
<evidence type="ECO:0000259" key="3">
    <source>
        <dbReference type="PROSITE" id="PS50924"/>
    </source>
</evidence>
<evidence type="ECO:0000259" key="2">
    <source>
        <dbReference type="PROSITE" id="PS50887"/>
    </source>
</evidence>
<name>A0A7W2EIC2_9BURK</name>
<proteinExistence type="predicted"/>